<keyword evidence="2" id="KW-0547">Nucleotide-binding</keyword>
<dbReference type="AlphaFoldDB" id="A0A368F502"/>
<evidence type="ECO:0000256" key="2">
    <source>
        <dbReference type="ARBA" id="ARBA00022741"/>
    </source>
</evidence>
<dbReference type="Proteomes" id="UP000252519">
    <property type="component" value="Unassembled WGS sequence"/>
</dbReference>
<dbReference type="GO" id="GO:0006422">
    <property type="term" value="P:aspartyl-tRNA aminoacylation"/>
    <property type="evidence" value="ECO:0007669"/>
    <property type="project" value="TreeGrafter"/>
</dbReference>
<dbReference type="PANTHER" id="PTHR22594:SF5">
    <property type="entry name" value="ASPARTATE--TRNA LIGASE, MITOCHONDRIAL"/>
    <property type="match status" value="1"/>
</dbReference>
<dbReference type="GO" id="GO:0005739">
    <property type="term" value="C:mitochondrion"/>
    <property type="evidence" value="ECO:0007669"/>
    <property type="project" value="TreeGrafter"/>
</dbReference>
<dbReference type="GO" id="GO:0005524">
    <property type="term" value="F:ATP binding"/>
    <property type="evidence" value="ECO:0007669"/>
    <property type="project" value="UniProtKB-KW"/>
</dbReference>
<gene>
    <name evidence="7" type="ORF">ANCCAN_28201</name>
</gene>
<dbReference type="SUPFAM" id="SSF55681">
    <property type="entry name" value="Class II aaRS and biotin synthetases"/>
    <property type="match status" value="1"/>
</dbReference>
<evidence type="ECO:0000256" key="4">
    <source>
        <dbReference type="ARBA" id="ARBA00022917"/>
    </source>
</evidence>
<protein>
    <recommendedName>
        <fullName evidence="6">Aminoacyl-tRNA synthetase class II (D/K/N) domain-containing protein</fullName>
    </recommendedName>
</protein>
<evidence type="ECO:0000256" key="5">
    <source>
        <dbReference type="ARBA" id="ARBA00023146"/>
    </source>
</evidence>
<dbReference type="InterPro" id="IPR004364">
    <property type="entry name" value="Aa-tRNA-synt_II"/>
</dbReference>
<proteinExistence type="predicted"/>
<evidence type="ECO:0000313" key="7">
    <source>
        <dbReference type="EMBL" id="RCN26079.1"/>
    </source>
</evidence>
<keyword evidence="3" id="KW-0067">ATP-binding</keyword>
<keyword evidence="1" id="KW-0436">Ligase</keyword>
<accession>A0A368F502</accession>
<dbReference type="OrthoDB" id="439710at2759"/>
<dbReference type="Gene3D" id="3.30.930.10">
    <property type="entry name" value="Bira Bifunctional Protein, Domain 2"/>
    <property type="match status" value="1"/>
</dbReference>
<dbReference type="PRINTS" id="PR01042">
    <property type="entry name" value="TRNASYNTHASP"/>
</dbReference>
<evidence type="ECO:0000313" key="8">
    <source>
        <dbReference type="Proteomes" id="UP000252519"/>
    </source>
</evidence>
<evidence type="ECO:0000259" key="6">
    <source>
        <dbReference type="Pfam" id="PF00152"/>
    </source>
</evidence>
<dbReference type="EMBL" id="JOJR01009395">
    <property type="protein sequence ID" value="RCN26079.1"/>
    <property type="molecule type" value="Genomic_DNA"/>
</dbReference>
<reference evidence="7 8" key="1">
    <citation type="submission" date="2014-10" db="EMBL/GenBank/DDBJ databases">
        <title>Draft genome of the hookworm Ancylostoma caninum.</title>
        <authorList>
            <person name="Mitreva M."/>
        </authorList>
    </citation>
    <scope>NUCLEOTIDE SEQUENCE [LARGE SCALE GENOMIC DNA]</scope>
    <source>
        <strain evidence="7 8">Baltimore</strain>
    </source>
</reference>
<comment type="caution">
    <text evidence="7">The sequence shown here is derived from an EMBL/GenBank/DDBJ whole genome shotgun (WGS) entry which is preliminary data.</text>
</comment>
<keyword evidence="4" id="KW-0648">Protein biosynthesis</keyword>
<organism evidence="7 8">
    <name type="scientific">Ancylostoma caninum</name>
    <name type="common">Dog hookworm</name>
    <dbReference type="NCBI Taxonomy" id="29170"/>
    <lineage>
        <taxon>Eukaryota</taxon>
        <taxon>Metazoa</taxon>
        <taxon>Ecdysozoa</taxon>
        <taxon>Nematoda</taxon>
        <taxon>Chromadorea</taxon>
        <taxon>Rhabditida</taxon>
        <taxon>Rhabditina</taxon>
        <taxon>Rhabditomorpha</taxon>
        <taxon>Strongyloidea</taxon>
        <taxon>Ancylostomatidae</taxon>
        <taxon>Ancylostomatinae</taxon>
        <taxon>Ancylostoma</taxon>
    </lineage>
</organism>
<dbReference type="InterPro" id="IPR045864">
    <property type="entry name" value="aa-tRNA-synth_II/BPL/LPL"/>
</dbReference>
<dbReference type="STRING" id="29170.A0A368F502"/>
<sequence>MLIIVPGQHYDLVLNGVESGGGSIRIRNTQEQAHVLKILGEETEELDHWLDALSFGAPPHGGFAIGLDRYIALLVAEGDPSLPVREMIAFPKSKEGRDLMCKAPVAPNGDQLARYGLRFEENNEDAGCKLALRT</sequence>
<keyword evidence="5" id="KW-0030">Aminoacyl-tRNA synthetase</keyword>
<dbReference type="GO" id="GO:0004815">
    <property type="term" value="F:aspartate-tRNA ligase activity"/>
    <property type="evidence" value="ECO:0007669"/>
    <property type="project" value="TreeGrafter"/>
</dbReference>
<evidence type="ECO:0000256" key="3">
    <source>
        <dbReference type="ARBA" id="ARBA00022840"/>
    </source>
</evidence>
<feature type="domain" description="Aminoacyl-tRNA synthetase class II (D/K/N)" evidence="6">
    <location>
        <begin position="8"/>
        <end position="93"/>
    </location>
</feature>
<keyword evidence="8" id="KW-1185">Reference proteome</keyword>
<dbReference type="InterPro" id="IPR002312">
    <property type="entry name" value="Asp/Asn-tRNA-synth_IIb"/>
</dbReference>
<name>A0A368F502_ANCCA</name>
<dbReference type="Pfam" id="PF00152">
    <property type="entry name" value="tRNA-synt_2"/>
    <property type="match status" value="1"/>
</dbReference>
<evidence type="ECO:0000256" key="1">
    <source>
        <dbReference type="ARBA" id="ARBA00022598"/>
    </source>
</evidence>
<dbReference type="PANTHER" id="PTHR22594">
    <property type="entry name" value="ASPARTYL/LYSYL-TRNA SYNTHETASE"/>
    <property type="match status" value="1"/>
</dbReference>